<evidence type="ECO:0000313" key="7">
    <source>
        <dbReference type="Proteomes" id="UP000710432"/>
    </source>
</evidence>
<dbReference type="Pfam" id="PF14444">
    <property type="entry name" value="S1-like"/>
    <property type="match status" value="1"/>
</dbReference>
<dbReference type="InterPro" id="IPR025223">
    <property type="entry name" value="S1-like_RNA-bd_dom"/>
</dbReference>
<dbReference type="InterPro" id="IPR045353">
    <property type="entry name" value="LAIKA"/>
</dbReference>
<feature type="region of interest" description="Disordered" evidence="4">
    <location>
        <begin position="304"/>
        <end position="325"/>
    </location>
</feature>
<feature type="domain" description="DBC1/CARP1 catalytically inactive NUDIX hydrolase" evidence="5">
    <location>
        <begin position="683"/>
        <end position="806"/>
    </location>
</feature>
<feature type="compositionally biased region" description="Basic and acidic residues" evidence="4">
    <location>
        <begin position="945"/>
        <end position="969"/>
    </location>
</feature>
<name>A0A8J6GWG6_MICOH</name>
<evidence type="ECO:0000259" key="5">
    <source>
        <dbReference type="SMART" id="SM01122"/>
    </source>
</evidence>
<feature type="coiled-coil region" evidence="3">
    <location>
        <begin position="1221"/>
        <end position="1262"/>
    </location>
</feature>
<dbReference type="PANTHER" id="PTHR37336">
    <property type="entry name" value="SIMILAR TO 9930012K11RIK PROTEIN"/>
    <property type="match status" value="1"/>
</dbReference>
<feature type="compositionally biased region" description="Basic and acidic residues" evidence="4">
    <location>
        <begin position="532"/>
        <end position="544"/>
    </location>
</feature>
<reference evidence="6" key="1">
    <citation type="submission" date="2020-03" db="EMBL/GenBank/DDBJ databases">
        <title>Studies in the Genomics of Life Span.</title>
        <authorList>
            <person name="Glass D."/>
        </authorList>
    </citation>
    <scope>NUCLEOTIDE SEQUENCE</scope>
    <source>
        <strain evidence="6">LTLLF</strain>
        <tissue evidence="6">Muscle</tissue>
    </source>
</reference>
<evidence type="ECO:0000256" key="4">
    <source>
        <dbReference type="SAM" id="MobiDB-lite"/>
    </source>
</evidence>
<accession>A0A8J6GWG6</accession>
<evidence type="ECO:0000256" key="2">
    <source>
        <dbReference type="ARBA" id="ARBA00022490"/>
    </source>
</evidence>
<dbReference type="InterPro" id="IPR025954">
    <property type="entry name" value="DBC1/CARP1_inactive_NUDIX"/>
</dbReference>
<dbReference type="Pfam" id="PF15552">
    <property type="entry name" value="DUF4657"/>
    <property type="match status" value="1"/>
</dbReference>
<feature type="region of interest" description="Disordered" evidence="4">
    <location>
        <begin position="211"/>
        <end position="248"/>
    </location>
</feature>
<comment type="caution">
    <text evidence="6">The sequence shown here is derived from an EMBL/GenBank/DDBJ whole genome shotgun (WGS) entry which is preliminary data.</text>
</comment>
<keyword evidence="2" id="KW-0963">Cytoplasm</keyword>
<protein>
    <submittedName>
        <fullName evidence="6">Cell cycle and apoptosis regulator protein 2</fullName>
    </submittedName>
</protein>
<dbReference type="EMBL" id="JAATJU010011258">
    <property type="protein sequence ID" value="KAH0518480.1"/>
    <property type="molecule type" value="Genomic_DNA"/>
</dbReference>
<evidence type="ECO:0000256" key="1">
    <source>
        <dbReference type="ARBA" id="ARBA00004496"/>
    </source>
</evidence>
<proteinExistence type="predicted"/>
<dbReference type="InterPro" id="IPR011992">
    <property type="entry name" value="EF-hand-dom_pair"/>
</dbReference>
<dbReference type="Pfam" id="PF14443">
    <property type="entry name" value="DBC1"/>
    <property type="match status" value="1"/>
</dbReference>
<feature type="region of interest" description="Disordered" evidence="4">
    <location>
        <begin position="789"/>
        <end position="853"/>
    </location>
</feature>
<evidence type="ECO:0000313" key="6">
    <source>
        <dbReference type="EMBL" id="KAH0518480.1"/>
    </source>
</evidence>
<feature type="region of interest" description="Disordered" evidence="4">
    <location>
        <begin position="624"/>
        <end position="651"/>
    </location>
</feature>
<dbReference type="InterPro" id="IPR027958">
    <property type="entry name" value="DUF4657"/>
</dbReference>
<feature type="region of interest" description="Disordered" evidence="4">
    <location>
        <begin position="522"/>
        <end position="563"/>
    </location>
</feature>
<dbReference type="Pfam" id="PF19256">
    <property type="entry name" value="LAIKA"/>
    <property type="match status" value="1"/>
</dbReference>
<feature type="compositionally biased region" description="Pro residues" evidence="4">
    <location>
        <begin position="307"/>
        <end position="316"/>
    </location>
</feature>
<organism evidence="6 7">
    <name type="scientific">Microtus ochrogaster</name>
    <name type="common">Prairie vole</name>
    <dbReference type="NCBI Taxonomy" id="79684"/>
    <lineage>
        <taxon>Eukaryota</taxon>
        <taxon>Metazoa</taxon>
        <taxon>Chordata</taxon>
        <taxon>Craniata</taxon>
        <taxon>Vertebrata</taxon>
        <taxon>Euteleostomi</taxon>
        <taxon>Mammalia</taxon>
        <taxon>Eutheria</taxon>
        <taxon>Euarchontoglires</taxon>
        <taxon>Glires</taxon>
        <taxon>Rodentia</taxon>
        <taxon>Myomorpha</taxon>
        <taxon>Muroidea</taxon>
        <taxon>Cricetidae</taxon>
        <taxon>Arvicolinae</taxon>
        <taxon>Microtus</taxon>
    </lineage>
</organism>
<gene>
    <name evidence="6" type="ORF">LTLLF_103020</name>
</gene>
<sequence>MLSRRRVFAVERLGSRDGAFEDLAQGCVVPGVTCTYRRIPDKTHGCSLDFKEGQMPLLKLASQDSGMEMVVGDSPLATLSGLSQDSLNLEPVGSPELPSAQLDRLLARQKLEQVLERSREFPSLSRRRRGSLQLLSKPVGGVPIFAGELESTEADTELEAGLEEAKVVGDMESGALTCLPGQGLRYLEHLCLVLEQMARLQQLYLQLQTQRPSRDPEEEELALSSSHIPDNRVQGHREQLSQTRDPGAEAAALPEMGVLIANPPRLPEALLESTHIFPSSQGHKQDLSHWDKVKVLLNRIRWRSPRLPEPPAPPDSSGPRSGKAHFRSTVGAGWQTGVGEGRGRWRRGRYHIRESGSFRPVVALPERRFRWWWQQRLRWFRVSLSPWCRGPGPQGGEKQRVFTGIVTSLHDYFGVVDEEVFFQLSVVKGRLPQLGEKVLVKAAYNPGQAVPWNAVKVQTLSNQPLLKSPAPPLLHVAALGQKQGILGAQPQLIFQPHRIPPLFPQKPLSLFQTSHTLHLSHLNRFPARGPHGRLDQSRSDDYDSKKRKQRAGGEPWGAKKPRHDLPPYRLHLSPYTVDSPVCDFLELQRRYRSLLVPSDFLSVHLSWLSAFPLSQPFSLHHPSRIQVSSEKEAAPDTGAEPSPTDSDPTYSSKVLLLSSPGLEEFYRCCMLFVDDMAEPRETPEHPLKQLKFLLGQKEDEAVLVGGEWSPSLDGLDPQADPQVLVRTAIRCAQAQTGIDLSTCTKWWRFAEFQYLQPGPPRRLHTVVVYLPDVWTIMPTLEEWEALCQQKATETAPQPQEALGEAESTEQAPDASEQADSSKQNAETSEATTQQDVDTDLPEAPPPPLEPAVMARPGCVNLSLYGIVEERRLKERISFEASAGGHKYEDGITVSSSSCLMPWSLHLFRQVVVLAELFVEMLQRDFGYRIYKTLLSLPEKVVSPPEPEKEEAAKEDVVKEEEAKVSKDEVQNEGTAAESDNTLKEDGLLPKRPSSGGEEEEKPRGEAAEDLCEMALDPDLLLLRDDGEEEFAGAKLEETEVRSVASNQSEMEYSSLQDMPKELDPSAVLPLDCLLAFVFFDANWCGYLHRRDLERVLLTLGIRLSAEQAKQLVSRVATQNICQYRSLQYSRAEVLDDGLPEEVLFGNLDLLPPSGKSTKPCAAPTEHKGLVPHNGSLINVGSLLQRAEQQDSGRLYLENKIHTLELKLEESHNRFSATEVTNKTLAAEMQELRTRLVEAEETARTAERQKNQLQRQLQDFRRRLTPLHLEMQRMVEKADSWVEKEEPAPSN</sequence>
<dbReference type="GO" id="GO:0005737">
    <property type="term" value="C:cytoplasm"/>
    <property type="evidence" value="ECO:0007669"/>
    <property type="project" value="UniProtKB-SubCell"/>
</dbReference>
<dbReference type="PANTHER" id="PTHR37336:SF1">
    <property type="entry name" value="SIMILAR TO 9930012K11RIK PROTEIN"/>
    <property type="match status" value="1"/>
</dbReference>
<keyword evidence="3" id="KW-0175">Coiled coil</keyword>
<dbReference type="SMART" id="SM01122">
    <property type="entry name" value="DBC1"/>
    <property type="match status" value="1"/>
</dbReference>
<dbReference type="SUPFAM" id="SSF47473">
    <property type="entry name" value="EF-hand"/>
    <property type="match status" value="1"/>
</dbReference>
<feature type="compositionally biased region" description="Basic and acidic residues" evidence="4">
    <location>
        <begin position="229"/>
        <end position="239"/>
    </location>
</feature>
<feature type="compositionally biased region" description="Low complexity" evidence="4">
    <location>
        <begin position="641"/>
        <end position="651"/>
    </location>
</feature>
<comment type="subcellular location">
    <subcellularLocation>
        <location evidence="1">Cytoplasm</location>
    </subcellularLocation>
</comment>
<evidence type="ECO:0000256" key="3">
    <source>
        <dbReference type="SAM" id="Coils"/>
    </source>
</evidence>
<feature type="compositionally biased region" description="Polar residues" evidence="4">
    <location>
        <begin position="817"/>
        <end position="835"/>
    </location>
</feature>
<dbReference type="SUPFAM" id="SSF90257">
    <property type="entry name" value="Myosin rod fragments"/>
    <property type="match status" value="1"/>
</dbReference>
<feature type="region of interest" description="Disordered" evidence="4">
    <location>
        <begin position="941"/>
        <end position="1006"/>
    </location>
</feature>
<dbReference type="Proteomes" id="UP000710432">
    <property type="component" value="Unassembled WGS sequence"/>
</dbReference>